<evidence type="ECO:0000313" key="2">
    <source>
        <dbReference type="Proteomes" id="UP000682892"/>
    </source>
</evidence>
<sequence length="243" mass="27675">MGGIEMLHQHNKRPELCRALRRITLTFEQRDVELNVLSQLLCRIMTGLAAVERTIVDDTFLHFVFVELHAESGMLRGVMDGEIGFVVRDEITLFATVDNAVELENFVYHVVSKEIDPSIGVFILFLVVCSKMRNHISFFDSHCEITFGATFRVAEIQIDGLFAWMLGGKVRLHFGHHSSLATVEAKNDLRCTEKERFILTASAGNFMHLFPVRQQILDGICLFHAVKASILHEVVETRLFWIS</sequence>
<dbReference type="HOGENOM" id="CLU_1143353_0_0_1"/>
<name>Q17PW9_AEDAE</name>
<reference evidence="1" key="3">
    <citation type="submission" date="2012-09" db="EMBL/GenBank/DDBJ databases">
        <authorList>
            <consortium name="VectorBase"/>
        </authorList>
    </citation>
    <scope>NUCLEOTIDE SEQUENCE</scope>
    <source>
        <strain evidence="1">Liverpool</strain>
    </source>
</reference>
<reference evidence="1" key="1">
    <citation type="submission" date="2005-10" db="EMBL/GenBank/DDBJ databases">
        <authorList>
            <person name="Loftus B.J."/>
            <person name="Nene V.M."/>
            <person name="Hannick L.I."/>
            <person name="Bidwell S."/>
            <person name="Haas B."/>
            <person name="Amedeo P."/>
            <person name="Orvis J."/>
            <person name="Wortman J.R."/>
            <person name="White O.R."/>
            <person name="Salzberg S."/>
            <person name="Shumway M."/>
            <person name="Koo H."/>
            <person name="Zhao Y."/>
            <person name="Holmes M."/>
            <person name="Miller J."/>
            <person name="Schatz M."/>
            <person name="Pop M."/>
            <person name="Pai G."/>
            <person name="Utterback T."/>
            <person name="Rogers Y.-H."/>
            <person name="Kravitz S."/>
            <person name="Fraser C.M."/>
        </authorList>
    </citation>
    <scope>NUCLEOTIDE SEQUENCE</scope>
    <source>
        <strain evidence="1">Liverpool</strain>
    </source>
</reference>
<gene>
    <name evidence="1" type="ORF">AaeL_AAEL000167</name>
</gene>
<reference evidence="1" key="2">
    <citation type="journal article" date="2007" name="Science">
        <title>Genome sequence of Aedes aegypti, a major arbovirus vector.</title>
        <authorList>
            <person name="Nene V."/>
            <person name="Wortman J.R."/>
            <person name="Lawson D."/>
            <person name="Haas B."/>
            <person name="Kodira C."/>
            <person name="Tu Z.J."/>
            <person name="Loftus B."/>
            <person name="Xi Z."/>
            <person name="Megy K."/>
            <person name="Grabherr M."/>
            <person name="Ren Q."/>
            <person name="Zdobnov E.M."/>
            <person name="Lobo N.F."/>
            <person name="Campbell K.S."/>
            <person name="Brown S.E."/>
            <person name="Bonaldo M.F."/>
            <person name="Zhu J."/>
            <person name="Sinkins S.P."/>
            <person name="Hogenkamp D.G."/>
            <person name="Amedeo P."/>
            <person name="Arensburger P."/>
            <person name="Atkinson P.W."/>
            <person name="Bidwell S."/>
            <person name="Biedler J."/>
            <person name="Birney E."/>
            <person name="Bruggner R.V."/>
            <person name="Costas J."/>
            <person name="Coy M.R."/>
            <person name="Crabtree J."/>
            <person name="Crawford M."/>
            <person name="Debruyn B."/>
            <person name="Decaprio D."/>
            <person name="Eiglmeier K."/>
            <person name="Eisenstadt E."/>
            <person name="El-Dorry H."/>
            <person name="Gelbart W.M."/>
            <person name="Gomes S.L."/>
            <person name="Hammond M."/>
            <person name="Hannick L.I."/>
            <person name="Hogan J.R."/>
            <person name="Holmes M.H."/>
            <person name="Jaffe D."/>
            <person name="Johnston J.S."/>
            <person name="Kennedy R.C."/>
            <person name="Koo H."/>
            <person name="Kravitz S."/>
            <person name="Kriventseva E.V."/>
            <person name="Kulp D."/>
            <person name="Labutti K."/>
            <person name="Lee E."/>
            <person name="Li S."/>
            <person name="Lovin D.D."/>
            <person name="Mao C."/>
            <person name="Mauceli E."/>
            <person name="Menck C.F."/>
            <person name="Miller J.R."/>
            <person name="Montgomery P."/>
            <person name="Mori A."/>
            <person name="Nascimento A.L."/>
            <person name="Naveira H.F."/>
            <person name="Nusbaum C."/>
            <person name="O'leary S."/>
            <person name="Orvis J."/>
            <person name="Pertea M."/>
            <person name="Quesneville H."/>
            <person name="Reidenbach K.R."/>
            <person name="Rogers Y.H."/>
            <person name="Roth C.W."/>
            <person name="Schneider J.R."/>
            <person name="Schatz M."/>
            <person name="Shumway M."/>
            <person name="Stanke M."/>
            <person name="Stinson E.O."/>
            <person name="Tubio J.M."/>
            <person name="Vanzee J.P."/>
            <person name="Verjovski-Almeida S."/>
            <person name="Werner D."/>
            <person name="White O."/>
            <person name="Wyder S."/>
            <person name="Zeng Q."/>
            <person name="Zhao Q."/>
            <person name="Zhao Y."/>
            <person name="Hill C.A."/>
            <person name="Raikhel A.S."/>
            <person name="Soares M.B."/>
            <person name="Knudson D.L."/>
            <person name="Lee N.H."/>
            <person name="Galagan J."/>
            <person name="Salzberg S.L."/>
            <person name="Paulsen I.T."/>
            <person name="Dimopoulos G."/>
            <person name="Collins F.H."/>
            <person name="Birren B."/>
            <person name="Fraser-Liggett C.M."/>
            <person name="Severson D.W."/>
        </authorList>
    </citation>
    <scope>NUCLEOTIDE SEQUENCE [LARGE SCALE GENOMIC DNA]</scope>
    <source>
        <strain evidence="1">Liverpool</strain>
    </source>
</reference>
<dbReference type="AlphaFoldDB" id="Q17PW9"/>
<evidence type="ECO:0000313" key="1">
    <source>
        <dbReference type="EMBL" id="EAT48824.1"/>
    </source>
</evidence>
<proteinExistence type="predicted"/>
<protein>
    <submittedName>
        <fullName evidence="1">AAEL000167-PA</fullName>
    </submittedName>
</protein>
<dbReference type="EMBL" id="CH477188">
    <property type="protein sequence ID" value="EAT48824.1"/>
    <property type="molecule type" value="Genomic_DNA"/>
</dbReference>
<accession>Q17PW9</accession>
<dbReference type="PaxDb" id="7159-AAEL000167-PA"/>
<organism evidence="1 2">
    <name type="scientific">Aedes aegypti</name>
    <name type="common">Yellowfever mosquito</name>
    <name type="synonym">Culex aegypti</name>
    <dbReference type="NCBI Taxonomy" id="7159"/>
    <lineage>
        <taxon>Eukaryota</taxon>
        <taxon>Metazoa</taxon>
        <taxon>Ecdysozoa</taxon>
        <taxon>Arthropoda</taxon>
        <taxon>Hexapoda</taxon>
        <taxon>Insecta</taxon>
        <taxon>Pterygota</taxon>
        <taxon>Neoptera</taxon>
        <taxon>Endopterygota</taxon>
        <taxon>Diptera</taxon>
        <taxon>Nematocera</taxon>
        <taxon>Culicoidea</taxon>
        <taxon>Culicidae</taxon>
        <taxon>Culicinae</taxon>
        <taxon>Aedini</taxon>
        <taxon>Aedes</taxon>
        <taxon>Stegomyia</taxon>
    </lineage>
</organism>
<dbReference type="Proteomes" id="UP000682892">
    <property type="component" value="Chromosome 3"/>
</dbReference>